<reference evidence="3" key="1">
    <citation type="submission" date="2022-01" db="EMBL/GenBank/DDBJ databases">
        <title>Comparative genomics reveals a dynamic genome evolution in the ectomycorrhizal milk-cap (Lactarius) mushrooms.</title>
        <authorList>
            <consortium name="DOE Joint Genome Institute"/>
            <person name="Lebreton A."/>
            <person name="Tang N."/>
            <person name="Kuo A."/>
            <person name="LaButti K."/>
            <person name="Drula E."/>
            <person name="Barry K."/>
            <person name="Clum A."/>
            <person name="Lipzen A."/>
            <person name="Mousain D."/>
            <person name="Ng V."/>
            <person name="Wang R."/>
            <person name="Wang X."/>
            <person name="Dai Y."/>
            <person name="Henrissat B."/>
            <person name="Grigoriev I.V."/>
            <person name="Guerin-Laguette A."/>
            <person name="Yu F."/>
            <person name="Martin F.M."/>
        </authorList>
    </citation>
    <scope>NUCLEOTIDE SEQUENCE</scope>
    <source>
        <strain evidence="3">QP</strain>
    </source>
</reference>
<dbReference type="EMBL" id="JAKELL010000027">
    <property type="protein sequence ID" value="KAH8991218.1"/>
    <property type="molecule type" value="Genomic_DNA"/>
</dbReference>
<proteinExistence type="predicted"/>
<organism evidence="3 4">
    <name type="scientific">Lactarius akahatsu</name>
    <dbReference type="NCBI Taxonomy" id="416441"/>
    <lineage>
        <taxon>Eukaryota</taxon>
        <taxon>Fungi</taxon>
        <taxon>Dikarya</taxon>
        <taxon>Basidiomycota</taxon>
        <taxon>Agaricomycotina</taxon>
        <taxon>Agaricomycetes</taxon>
        <taxon>Russulales</taxon>
        <taxon>Russulaceae</taxon>
        <taxon>Lactarius</taxon>
    </lineage>
</organism>
<evidence type="ECO:0000313" key="4">
    <source>
        <dbReference type="Proteomes" id="UP001201163"/>
    </source>
</evidence>
<accession>A0AAD4LF35</accession>
<feature type="transmembrane region" description="Helical" evidence="1">
    <location>
        <begin position="127"/>
        <end position="150"/>
    </location>
</feature>
<keyword evidence="1" id="KW-0812">Transmembrane</keyword>
<name>A0AAD4LF35_9AGAM</name>
<keyword evidence="4" id="KW-1185">Reference proteome</keyword>
<evidence type="ECO:0000259" key="2">
    <source>
        <dbReference type="Pfam" id="PF20153"/>
    </source>
</evidence>
<dbReference type="InterPro" id="IPR045338">
    <property type="entry name" value="DUF6535"/>
</dbReference>
<keyword evidence="1" id="KW-1133">Transmembrane helix</keyword>
<feature type="transmembrane region" description="Helical" evidence="1">
    <location>
        <begin position="186"/>
        <end position="212"/>
    </location>
</feature>
<feature type="non-terminal residue" evidence="3">
    <location>
        <position position="1"/>
    </location>
</feature>
<dbReference type="Pfam" id="PF20153">
    <property type="entry name" value="DUF6535"/>
    <property type="match status" value="1"/>
</dbReference>
<sequence length="239" mass="26309">MVAPPQIVGDGTTASKEATYSDPSGAIFSMYITRALKFDDENVENWKGGADSILVFVRSRAALTGVFSSTVATFIAMSYPSLQQDPNIITQSLLVTISQQLATPNGTSPATNSSLSQSSFSPSAPVIFVNSVWFLSLVLSLTCALIATLLQQWARRYLQMIQRNHAPHVRAHIREYFSRGARKFRIFVLVETLPFLILVSVLLFFAGLVVFAFLSNHIVAYITLTIVAICFVLYVIFSL</sequence>
<feature type="domain" description="DUF6535" evidence="2">
    <location>
        <begin position="30"/>
        <end position="213"/>
    </location>
</feature>
<gene>
    <name evidence="3" type="ORF">EDB92DRAFT_1798375</name>
</gene>
<protein>
    <recommendedName>
        <fullName evidence="2">DUF6535 domain-containing protein</fullName>
    </recommendedName>
</protein>
<comment type="caution">
    <text evidence="3">The sequence shown here is derived from an EMBL/GenBank/DDBJ whole genome shotgun (WGS) entry which is preliminary data.</text>
</comment>
<feature type="transmembrane region" description="Helical" evidence="1">
    <location>
        <begin position="218"/>
        <end position="237"/>
    </location>
</feature>
<keyword evidence="1" id="KW-0472">Membrane</keyword>
<dbReference type="AlphaFoldDB" id="A0AAD4LF35"/>
<evidence type="ECO:0000256" key="1">
    <source>
        <dbReference type="SAM" id="Phobius"/>
    </source>
</evidence>
<dbReference type="Proteomes" id="UP001201163">
    <property type="component" value="Unassembled WGS sequence"/>
</dbReference>
<evidence type="ECO:0000313" key="3">
    <source>
        <dbReference type="EMBL" id="KAH8991218.1"/>
    </source>
</evidence>